<protein>
    <submittedName>
        <fullName evidence="2">Uncharacterized protein</fullName>
    </submittedName>
</protein>
<dbReference type="Proteomes" id="UP000700596">
    <property type="component" value="Unassembled WGS sequence"/>
</dbReference>
<keyword evidence="3" id="KW-1185">Reference proteome</keyword>
<evidence type="ECO:0000313" key="3">
    <source>
        <dbReference type="Proteomes" id="UP000700596"/>
    </source>
</evidence>
<feature type="region of interest" description="Disordered" evidence="1">
    <location>
        <begin position="18"/>
        <end position="66"/>
    </location>
</feature>
<reference evidence="2" key="1">
    <citation type="journal article" date="2021" name="Nat. Commun.">
        <title>Genetic determinants of endophytism in the Arabidopsis root mycobiome.</title>
        <authorList>
            <person name="Mesny F."/>
            <person name="Miyauchi S."/>
            <person name="Thiergart T."/>
            <person name="Pickel B."/>
            <person name="Atanasova L."/>
            <person name="Karlsson M."/>
            <person name="Huettel B."/>
            <person name="Barry K.W."/>
            <person name="Haridas S."/>
            <person name="Chen C."/>
            <person name="Bauer D."/>
            <person name="Andreopoulos W."/>
            <person name="Pangilinan J."/>
            <person name="LaButti K."/>
            <person name="Riley R."/>
            <person name="Lipzen A."/>
            <person name="Clum A."/>
            <person name="Drula E."/>
            <person name="Henrissat B."/>
            <person name="Kohler A."/>
            <person name="Grigoriev I.V."/>
            <person name="Martin F.M."/>
            <person name="Hacquard S."/>
        </authorList>
    </citation>
    <scope>NUCLEOTIDE SEQUENCE</scope>
    <source>
        <strain evidence="2">MPI-CAGE-CH-0243</strain>
    </source>
</reference>
<gene>
    <name evidence="2" type="ORF">B0J11DRAFT_180898</name>
</gene>
<name>A0A9P9D3H5_9PLEO</name>
<comment type="caution">
    <text evidence="2">The sequence shown here is derived from an EMBL/GenBank/DDBJ whole genome shotgun (WGS) entry which is preliminary data.</text>
</comment>
<dbReference type="EMBL" id="JAGMWT010000020">
    <property type="protein sequence ID" value="KAH7112830.1"/>
    <property type="molecule type" value="Genomic_DNA"/>
</dbReference>
<feature type="compositionally biased region" description="Low complexity" evidence="1">
    <location>
        <begin position="24"/>
        <end position="49"/>
    </location>
</feature>
<evidence type="ECO:0000256" key="1">
    <source>
        <dbReference type="SAM" id="MobiDB-lite"/>
    </source>
</evidence>
<dbReference type="AlphaFoldDB" id="A0A9P9D3H5"/>
<proteinExistence type="predicted"/>
<accession>A0A9P9D3H5</accession>
<evidence type="ECO:0000313" key="2">
    <source>
        <dbReference type="EMBL" id="KAH7112830.1"/>
    </source>
</evidence>
<sequence>MLPRVERVLMAILWTALSPSPTPNANANAKAQSQSQSESQSKSQSKSQNGEPTTEKENRKGNTGVLSRTTQIASDLTISCCSAVQGTTRQSYRYSLLVSLLSLSLCGSVCVCVGADVLPF</sequence>
<organism evidence="2 3">
    <name type="scientific">Dendryphion nanum</name>
    <dbReference type="NCBI Taxonomy" id="256645"/>
    <lineage>
        <taxon>Eukaryota</taxon>
        <taxon>Fungi</taxon>
        <taxon>Dikarya</taxon>
        <taxon>Ascomycota</taxon>
        <taxon>Pezizomycotina</taxon>
        <taxon>Dothideomycetes</taxon>
        <taxon>Pleosporomycetidae</taxon>
        <taxon>Pleosporales</taxon>
        <taxon>Torulaceae</taxon>
        <taxon>Dendryphion</taxon>
    </lineage>
</organism>